<evidence type="ECO:0000256" key="6">
    <source>
        <dbReference type="ARBA" id="ARBA00022989"/>
    </source>
</evidence>
<dbReference type="InterPro" id="IPR000515">
    <property type="entry name" value="MetI-like"/>
</dbReference>
<reference evidence="10 11" key="1">
    <citation type="submission" date="2018-11" db="EMBL/GenBank/DDBJ databases">
        <title>Genomic Encyclopedia of Type Strains, Phase IV (KMG-IV): sequencing the most valuable type-strain genomes for metagenomic binning, comparative biology and taxonomic classification.</title>
        <authorList>
            <person name="Goeker M."/>
        </authorList>
    </citation>
    <scope>NUCLEOTIDE SEQUENCE [LARGE SCALE GENOMIC DNA]</scope>
    <source>
        <strain evidence="10 11">DSM 5900</strain>
    </source>
</reference>
<keyword evidence="6 8" id="KW-1133">Transmembrane helix</keyword>
<dbReference type="PANTHER" id="PTHR30614:SF36">
    <property type="entry name" value="ABC TRANSPORTER MEMBRANE-SPANNING PERMEASE-GLUTAMINE TRANSPORT"/>
    <property type="match status" value="1"/>
</dbReference>
<dbReference type="SUPFAM" id="SSF161098">
    <property type="entry name" value="MetI-like"/>
    <property type="match status" value="1"/>
</dbReference>
<dbReference type="RefSeq" id="WP_123693485.1">
    <property type="nucleotide sequence ID" value="NZ_AP019700.1"/>
</dbReference>
<dbReference type="Gene3D" id="1.10.3720.10">
    <property type="entry name" value="MetI-like"/>
    <property type="match status" value="1"/>
</dbReference>
<evidence type="ECO:0000256" key="3">
    <source>
        <dbReference type="ARBA" id="ARBA00022448"/>
    </source>
</evidence>
<dbReference type="NCBIfam" id="TIGR01726">
    <property type="entry name" value="HEQRo_perm_3TM"/>
    <property type="match status" value="1"/>
</dbReference>
<evidence type="ECO:0000256" key="5">
    <source>
        <dbReference type="ARBA" id="ARBA00022692"/>
    </source>
</evidence>
<feature type="domain" description="ABC transmembrane type-1" evidence="9">
    <location>
        <begin position="15"/>
        <end position="206"/>
    </location>
</feature>
<dbReference type="GO" id="GO:0006865">
    <property type="term" value="P:amino acid transport"/>
    <property type="evidence" value="ECO:0007669"/>
    <property type="project" value="TreeGrafter"/>
</dbReference>
<dbReference type="InterPro" id="IPR043429">
    <property type="entry name" value="ArtM/GltK/GlnP/TcyL/YhdX-like"/>
</dbReference>
<dbReference type="InterPro" id="IPR035906">
    <property type="entry name" value="MetI-like_sf"/>
</dbReference>
<evidence type="ECO:0000259" key="9">
    <source>
        <dbReference type="PROSITE" id="PS50928"/>
    </source>
</evidence>
<feature type="transmembrane region" description="Helical" evidence="8">
    <location>
        <begin position="188"/>
        <end position="209"/>
    </location>
</feature>
<evidence type="ECO:0000256" key="1">
    <source>
        <dbReference type="ARBA" id="ARBA00004429"/>
    </source>
</evidence>
<keyword evidence="7 8" id="KW-0472">Membrane</keyword>
<organism evidence="10 11">
    <name type="scientific">Stella humosa</name>
    <dbReference type="NCBI Taxonomy" id="94"/>
    <lineage>
        <taxon>Bacteria</taxon>
        <taxon>Pseudomonadati</taxon>
        <taxon>Pseudomonadota</taxon>
        <taxon>Alphaproteobacteria</taxon>
        <taxon>Rhodospirillales</taxon>
        <taxon>Stellaceae</taxon>
        <taxon>Stella</taxon>
    </lineage>
</organism>
<dbReference type="GO" id="GO:0043190">
    <property type="term" value="C:ATP-binding cassette (ABC) transporter complex"/>
    <property type="evidence" value="ECO:0007669"/>
    <property type="project" value="InterPro"/>
</dbReference>
<dbReference type="GO" id="GO:0022857">
    <property type="term" value="F:transmembrane transporter activity"/>
    <property type="evidence" value="ECO:0007669"/>
    <property type="project" value="InterPro"/>
</dbReference>
<dbReference type="InterPro" id="IPR010065">
    <property type="entry name" value="AA_ABC_transptr_permease_3TM"/>
</dbReference>
<dbReference type="Proteomes" id="UP000278222">
    <property type="component" value="Unassembled WGS sequence"/>
</dbReference>
<keyword evidence="5 8" id="KW-0812">Transmembrane</keyword>
<protein>
    <submittedName>
        <fullName evidence="10">Amino acid ABC transporter membrane protein 2 (PAAT family)</fullName>
    </submittedName>
</protein>
<evidence type="ECO:0000256" key="2">
    <source>
        <dbReference type="ARBA" id="ARBA00010072"/>
    </source>
</evidence>
<evidence type="ECO:0000313" key="10">
    <source>
        <dbReference type="EMBL" id="ROP83703.1"/>
    </source>
</evidence>
<feature type="transmembrane region" description="Helical" evidence="8">
    <location>
        <begin position="20"/>
        <end position="42"/>
    </location>
</feature>
<dbReference type="CDD" id="cd06261">
    <property type="entry name" value="TM_PBP2"/>
    <property type="match status" value="1"/>
</dbReference>
<feature type="transmembrane region" description="Helical" evidence="8">
    <location>
        <begin position="63"/>
        <end position="86"/>
    </location>
</feature>
<sequence>MQLILANSTIFLEGLRQTFQLAVATLLCATVVSVLIGMLSVSRRGWARAVAICYVEFFRDIPLLVNMLFVYFGAPLVGVPLSPFAASLISLTLWGGANGAEIVRGGINAVPRHQTASAVALGLKPWEIFRYIILPQALLPILPPFTGLFSNLIQATTLASLVGVTEFFRIGGIIVERTTLQEGHSPAFLIYGFVLLVYFVICSALTALSRRLERNLQRRGGQLARVAVKPQESV</sequence>
<gene>
    <name evidence="10" type="ORF">EDC65_4352</name>
</gene>
<dbReference type="PROSITE" id="PS50928">
    <property type="entry name" value="ABC_TM1"/>
    <property type="match status" value="1"/>
</dbReference>
<dbReference type="EMBL" id="RJKX01000016">
    <property type="protein sequence ID" value="ROP83703.1"/>
    <property type="molecule type" value="Genomic_DNA"/>
</dbReference>
<dbReference type="AlphaFoldDB" id="A0A3N1KPL9"/>
<dbReference type="PANTHER" id="PTHR30614">
    <property type="entry name" value="MEMBRANE COMPONENT OF AMINO ACID ABC TRANSPORTER"/>
    <property type="match status" value="1"/>
</dbReference>
<name>A0A3N1KPL9_9PROT</name>
<comment type="similarity">
    <text evidence="2">Belongs to the binding-protein-dependent transport system permease family. HisMQ subfamily.</text>
</comment>
<evidence type="ECO:0000256" key="8">
    <source>
        <dbReference type="RuleBase" id="RU363032"/>
    </source>
</evidence>
<comment type="caution">
    <text evidence="10">The sequence shown here is derived from an EMBL/GenBank/DDBJ whole genome shotgun (WGS) entry which is preliminary data.</text>
</comment>
<keyword evidence="4" id="KW-1003">Cell membrane</keyword>
<evidence type="ECO:0000256" key="7">
    <source>
        <dbReference type="ARBA" id="ARBA00023136"/>
    </source>
</evidence>
<evidence type="ECO:0000256" key="4">
    <source>
        <dbReference type="ARBA" id="ARBA00022475"/>
    </source>
</evidence>
<proteinExistence type="inferred from homology"/>
<evidence type="ECO:0000313" key="11">
    <source>
        <dbReference type="Proteomes" id="UP000278222"/>
    </source>
</evidence>
<dbReference type="Pfam" id="PF00528">
    <property type="entry name" value="BPD_transp_1"/>
    <property type="match status" value="1"/>
</dbReference>
<comment type="subcellular location">
    <subcellularLocation>
        <location evidence="1">Cell inner membrane</location>
        <topology evidence="1">Multi-pass membrane protein</topology>
    </subcellularLocation>
    <subcellularLocation>
        <location evidence="8">Cell membrane</location>
        <topology evidence="8">Multi-pass membrane protein</topology>
    </subcellularLocation>
</comment>
<keyword evidence="3 8" id="KW-0813">Transport</keyword>
<accession>A0A3N1KPL9</accession>
<dbReference type="OrthoDB" id="9814550at2"/>
<keyword evidence="11" id="KW-1185">Reference proteome</keyword>